<protein>
    <submittedName>
        <fullName evidence="7">Nucleotidyltransferase</fullName>
    </submittedName>
</protein>
<dbReference type="SUPFAM" id="SSF81301">
    <property type="entry name" value="Nucleotidyltransferase"/>
    <property type="match status" value="1"/>
</dbReference>
<keyword evidence="4" id="KW-0051">Antiviral defense</keyword>
<gene>
    <name evidence="7" type="ORF">F4Y42_06235</name>
</gene>
<comment type="caution">
    <text evidence="7">The sequence shown here is derived from an EMBL/GenBank/DDBJ whole genome shotgun (WGS) entry which is preliminary data.</text>
</comment>
<evidence type="ECO:0000256" key="2">
    <source>
        <dbReference type="ARBA" id="ARBA00022695"/>
    </source>
</evidence>
<feature type="domain" description="Polymerase nucleotidyl transferase" evidence="5">
    <location>
        <begin position="37"/>
        <end position="73"/>
    </location>
</feature>
<dbReference type="Gene3D" id="3.30.460.10">
    <property type="entry name" value="Beta Polymerase, domain 2"/>
    <property type="match status" value="1"/>
</dbReference>
<proteinExistence type="predicted"/>
<dbReference type="InterPro" id="IPR043519">
    <property type="entry name" value="NT_sf"/>
</dbReference>
<keyword evidence="3" id="KW-0547">Nucleotide-binding</keyword>
<name>A0A6B0YPM7_9CHLR</name>
<organism evidence="7">
    <name type="scientific">Caldilineaceae bacterium SB0664_bin_27</name>
    <dbReference type="NCBI Taxonomy" id="2605260"/>
    <lineage>
        <taxon>Bacteria</taxon>
        <taxon>Bacillati</taxon>
        <taxon>Chloroflexota</taxon>
        <taxon>Caldilineae</taxon>
        <taxon>Caldilineales</taxon>
        <taxon>Caldilineaceae</taxon>
    </lineage>
</organism>
<accession>A0A6B0YPM7</accession>
<sequence length="285" mass="32593">MAISESTQARWSHHQAATTLTQAHLPIRAALDAYSWPSDMNYEVFLQGSYKNDTNLGQESDVDVVVRLNHRLRPRVAKLSGQQLQEDPSHHGAYQKWKSFRDHALKALRVSFGNAAKSDRKTLKVPKGKIPADADLVVTLRYREGIAFYLPDERRWVVSFPQQHHARGVRKERAASNRFKRTIRMFKAARNRLVETKALTKDDAPSYFIECLLYNVPEYLFAPKLAPTYTGIVGWLRTVKLNDFKCQSGQAELLGSGREQWSEKKARVFVKALQSLWDAGGVQRR</sequence>
<keyword evidence="2" id="KW-0548">Nucleotidyltransferase</keyword>
<dbReference type="Pfam" id="PF26305">
    <property type="entry name" value="CD_NTase_C"/>
    <property type="match status" value="1"/>
</dbReference>
<dbReference type="InterPro" id="IPR006116">
    <property type="entry name" value="NT_2-5OAS_ClassI-CCAase"/>
</dbReference>
<dbReference type="InterPro" id="IPR002934">
    <property type="entry name" value="Polymerase_NTP_transf_dom"/>
</dbReference>
<dbReference type="GO" id="GO:0051607">
    <property type="term" value="P:defense response to virus"/>
    <property type="evidence" value="ECO:0007669"/>
    <property type="project" value="UniProtKB-KW"/>
</dbReference>
<dbReference type="InterPro" id="IPR058909">
    <property type="entry name" value="CD_NTase_C"/>
</dbReference>
<dbReference type="AlphaFoldDB" id="A0A6B0YPM7"/>
<dbReference type="CDD" id="cd05400">
    <property type="entry name" value="NT_2-5OAS_ClassI-CCAase"/>
    <property type="match status" value="1"/>
</dbReference>
<dbReference type="GO" id="GO:0016779">
    <property type="term" value="F:nucleotidyltransferase activity"/>
    <property type="evidence" value="ECO:0007669"/>
    <property type="project" value="InterPro"/>
</dbReference>
<evidence type="ECO:0000259" key="6">
    <source>
        <dbReference type="Pfam" id="PF26305"/>
    </source>
</evidence>
<reference evidence="7" key="1">
    <citation type="submission" date="2019-09" db="EMBL/GenBank/DDBJ databases">
        <title>Characterisation of the sponge microbiome using genome-centric metagenomics.</title>
        <authorList>
            <person name="Engelberts J.P."/>
            <person name="Robbins S.J."/>
            <person name="De Goeij J.M."/>
            <person name="Aranda M."/>
            <person name="Bell S.C."/>
            <person name="Webster N.S."/>
        </authorList>
    </citation>
    <scope>NUCLEOTIDE SEQUENCE</scope>
    <source>
        <strain evidence="7">SB0664_bin_27</strain>
    </source>
</reference>
<evidence type="ECO:0000313" key="7">
    <source>
        <dbReference type="EMBL" id="MXY93034.1"/>
    </source>
</evidence>
<evidence type="ECO:0000256" key="4">
    <source>
        <dbReference type="ARBA" id="ARBA00023118"/>
    </source>
</evidence>
<evidence type="ECO:0000256" key="1">
    <source>
        <dbReference type="ARBA" id="ARBA00022679"/>
    </source>
</evidence>
<dbReference type="EMBL" id="VXRG01000053">
    <property type="protein sequence ID" value="MXY93034.1"/>
    <property type="molecule type" value="Genomic_DNA"/>
</dbReference>
<keyword evidence="1 7" id="KW-0808">Transferase</keyword>
<feature type="domain" description="cGAS/DncV-like nucleotidyltransferase C-terminal helical" evidence="6">
    <location>
        <begin position="167"/>
        <end position="277"/>
    </location>
</feature>
<evidence type="ECO:0000259" key="5">
    <source>
        <dbReference type="Pfam" id="PF01909"/>
    </source>
</evidence>
<evidence type="ECO:0000256" key="3">
    <source>
        <dbReference type="ARBA" id="ARBA00022741"/>
    </source>
</evidence>
<dbReference type="Pfam" id="PF01909">
    <property type="entry name" value="NTP_transf_2"/>
    <property type="match status" value="1"/>
</dbReference>